<keyword evidence="2" id="KW-1133">Transmembrane helix</keyword>
<protein>
    <submittedName>
        <fullName evidence="3">Uncharacterized protein</fullName>
    </submittedName>
</protein>
<sequence>MTEPQENPAAPTVTSQPETAAGPPLGPPPPTGREDRSGRVTHVAAWVGIVAGALFIVFLVFLAGVLLGRQSAGDDGFGRWRYHDGFHHGGQQWAPGMGQGYGPGMCGPGGPGMYGPGMQGGMPPMMPGMQGMMPGMQGPAAPSTPSTTPPAPARP</sequence>
<evidence type="ECO:0000313" key="4">
    <source>
        <dbReference type="Proteomes" id="UP000009159"/>
    </source>
</evidence>
<accession>A1TE12</accession>
<dbReference type="eggNOG" id="ENOG5031Q4I">
    <property type="taxonomic scope" value="Bacteria"/>
</dbReference>
<keyword evidence="4" id="KW-1185">Reference proteome</keyword>
<evidence type="ECO:0000256" key="2">
    <source>
        <dbReference type="SAM" id="Phobius"/>
    </source>
</evidence>
<gene>
    <name evidence="3" type="ordered locus">Mvan_4637</name>
</gene>
<reference evidence="3" key="1">
    <citation type="submission" date="2006-12" db="EMBL/GenBank/DDBJ databases">
        <title>Complete sequence of Mycobacterium vanbaalenii PYR-1.</title>
        <authorList>
            <consortium name="US DOE Joint Genome Institute"/>
            <person name="Copeland A."/>
            <person name="Lucas S."/>
            <person name="Lapidus A."/>
            <person name="Barry K."/>
            <person name="Detter J.C."/>
            <person name="Glavina del Rio T."/>
            <person name="Hammon N."/>
            <person name="Israni S."/>
            <person name="Dalin E."/>
            <person name="Tice H."/>
            <person name="Pitluck S."/>
            <person name="Singan V."/>
            <person name="Schmutz J."/>
            <person name="Larimer F."/>
            <person name="Land M."/>
            <person name="Hauser L."/>
            <person name="Kyrpides N."/>
            <person name="Anderson I.J."/>
            <person name="Miller C."/>
            <person name="Richardson P."/>
        </authorList>
    </citation>
    <scope>NUCLEOTIDE SEQUENCE [LARGE SCALE GENOMIC DNA]</scope>
    <source>
        <strain evidence="3">PYR-1</strain>
    </source>
</reference>
<proteinExistence type="predicted"/>
<feature type="transmembrane region" description="Helical" evidence="2">
    <location>
        <begin position="43"/>
        <end position="67"/>
    </location>
</feature>
<dbReference type="EMBL" id="CP000511">
    <property type="protein sequence ID" value="ABM15412.1"/>
    <property type="molecule type" value="Genomic_DNA"/>
</dbReference>
<name>A1TE12_MYCVP</name>
<keyword evidence="2" id="KW-0472">Membrane</keyword>
<keyword evidence="2" id="KW-0812">Transmembrane</keyword>
<dbReference type="STRING" id="350058.Mvan_4637"/>
<feature type="compositionally biased region" description="Low complexity" evidence="1">
    <location>
        <begin position="134"/>
        <end position="146"/>
    </location>
</feature>
<dbReference type="HOGENOM" id="CLU_1832950_0_0_11"/>
<feature type="region of interest" description="Disordered" evidence="1">
    <location>
        <begin position="134"/>
        <end position="155"/>
    </location>
</feature>
<dbReference type="RefSeq" id="WP_011781789.1">
    <property type="nucleotide sequence ID" value="NC_008726.1"/>
</dbReference>
<dbReference type="AlphaFoldDB" id="A1TE12"/>
<feature type="region of interest" description="Disordered" evidence="1">
    <location>
        <begin position="1"/>
        <end position="37"/>
    </location>
</feature>
<organism evidence="3 4">
    <name type="scientific">Mycolicibacterium vanbaalenii (strain DSM 7251 / JCM 13017 / BCRC 16820 / KCTC 9966 / NRRL B-24157 / PYR-1)</name>
    <name type="common">Mycobacterium vanbaalenii</name>
    <dbReference type="NCBI Taxonomy" id="350058"/>
    <lineage>
        <taxon>Bacteria</taxon>
        <taxon>Bacillati</taxon>
        <taxon>Actinomycetota</taxon>
        <taxon>Actinomycetes</taxon>
        <taxon>Mycobacteriales</taxon>
        <taxon>Mycobacteriaceae</taxon>
        <taxon>Mycolicibacterium</taxon>
    </lineage>
</organism>
<evidence type="ECO:0000256" key="1">
    <source>
        <dbReference type="SAM" id="MobiDB-lite"/>
    </source>
</evidence>
<dbReference type="KEGG" id="mva:Mvan_4637"/>
<dbReference type="Proteomes" id="UP000009159">
    <property type="component" value="Chromosome"/>
</dbReference>
<evidence type="ECO:0000313" key="3">
    <source>
        <dbReference type="EMBL" id="ABM15412.1"/>
    </source>
</evidence>